<comment type="caution">
    <text evidence="6">The sequence shown here is derived from an EMBL/GenBank/DDBJ whole genome shotgun (WGS) entry which is preliminary data.</text>
</comment>
<evidence type="ECO:0000256" key="3">
    <source>
        <dbReference type="ARBA" id="ARBA00022729"/>
    </source>
</evidence>
<dbReference type="Gene3D" id="2.30.30.40">
    <property type="entry name" value="SH3 Domains"/>
    <property type="match status" value="1"/>
</dbReference>
<dbReference type="GeneID" id="85656675"/>
<dbReference type="Proteomes" id="UP000189114">
    <property type="component" value="Unassembled WGS sequence"/>
</dbReference>
<dbReference type="AlphaFoldDB" id="A0A1V3KRP9"/>
<keyword evidence="4" id="KW-1133">Transmembrane helix</keyword>
<dbReference type="InterPro" id="IPR016476">
    <property type="entry name" value="SH3_dom_pro"/>
</dbReference>
<organism evidence="6 7">
    <name type="scientific">Rodentibacter caecimuris</name>
    <dbReference type="NCBI Taxonomy" id="1796644"/>
    <lineage>
        <taxon>Bacteria</taxon>
        <taxon>Pseudomonadati</taxon>
        <taxon>Pseudomonadota</taxon>
        <taxon>Gammaproteobacteria</taxon>
        <taxon>Pasteurellales</taxon>
        <taxon>Pasteurellaceae</taxon>
        <taxon>Rodentibacter</taxon>
    </lineage>
</organism>
<proteinExistence type="predicted"/>
<keyword evidence="2" id="KW-0812">Transmembrane</keyword>
<sequence length="207" mass="23640">MPKISSILTQFLLPSVLLGSVINSAYAETQYVTENLNTYLRRGAGDQFKIAGAIQAGEQVNVLERQGKYSLIRDSKNREAWILTAELSNTPSSKLENPKLKAQIQELTLKLNHLDNDWQQRTVEMQRRTKQSEQQSSELLEQNSQLKRELEITKNKNRDLEAMLDVSKREIAIQWFIYGGSVLGVGLLLGLIIPHILPRRKRRDGWA</sequence>
<protein>
    <submittedName>
        <fullName evidence="6">Uncharacterized protein</fullName>
    </submittedName>
</protein>
<evidence type="ECO:0000256" key="2">
    <source>
        <dbReference type="ARBA" id="ARBA00022692"/>
    </source>
</evidence>
<dbReference type="STRING" id="1906744.BKG89_03435"/>
<accession>A0A1V3KRP9</accession>
<dbReference type="PROSITE" id="PS51781">
    <property type="entry name" value="SH3B"/>
    <property type="match status" value="1"/>
</dbReference>
<dbReference type="RefSeq" id="WP_077581666.1">
    <property type="nucleotide sequence ID" value="NZ_CASUPI010000083.1"/>
</dbReference>
<dbReference type="PIRSF" id="PIRSF006158">
    <property type="entry name" value="UCP006158_SH3"/>
    <property type="match status" value="1"/>
</dbReference>
<dbReference type="InterPro" id="IPR003646">
    <property type="entry name" value="SH3-like_bac-type"/>
</dbReference>
<dbReference type="Pfam" id="PF08239">
    <property type="entry name" value="SH3_3"/>
    <property type="match status" value="1"/>
</dbReference>
<name>A0A1V3KRP9_9PAST</name>
<dbReference type="SMART" id="SM00287">
    <property type="entry name" value="SH3b"/>
    <property type="match status" value="1"/>
</dbReference>
<keyword evidence="5" id="KW-0472">Membrane</keyword>
<evidence type="ECO:0000256" key="5">
    <source>
        <dbReference type="ARBA" id="ARBA00023136"/>
    </source>
</evidence>
<keyword evidence="3" id="KW-0732">Signal</keyword>
<accession>A0A9X8VYH6</accession>
<evidence type="ECO:0000256" key="1">
    <source>
        <dbReference type="ARBA" id="ARBA00004167"/>
    </source>
</evidence>
<dbReference type="NCBIfam" id="TIGR04211">
    <property type="entry name" value="SH3_and_anchor"/>
    <property type="match status" value="1"/>
</dbReference>
<comment type="subcellular location">
    <subcellularLocation>
        <location evidence="1">Membrane</location>
        <topology evidence="1">Single-pass membrane protein</topology>
    </subcellularLocation>
</comment>
<dbReference type="EMBL" id="MLAE01000005">
    <property type="protein sequence ID" value="OOF79823.1"/>
    <property type="molecule type" value="Genomic_DNA"/>
</dbReference>
<dbReference type="GO" id="GO:0016020">
    <property type="term" value="C:membrane"/>
    <property type="evidence" value="ECO:0007669"/>
    <property type="project" value="UniProtKB-SubCell"/>
</dbReference>
<reference evidence="7" key="1">
    <citation type="submission" date="2016-10" db="EMBL/GenBank/DDBJ databases">
        <title>Rodentibacter gen. nov. and new species.</title>
        <authorList>
            <person name="Christensen H."/>
        </authorList>
    </citation>
    <scope>NUCLEOTIDE SEQUENCE [LARGE SCALE GENOMIC DNA]</scope>
    <source>
        <strain evidence="7">Ppn152</strain>
    </source>
</reference>
<gene>
    <name evidence="6" type="ORF">BKG96_00840</name>
</gene>
<evidence type="ECO:0000313" key="7">
    <source>
        <dbReference type="Proteomes" id="UP000189114"/>
    </source>
</evidence>
<evidence type="ECO:0000256" key="4">
    <source>
        <dbReference type="ARBA" id="ARBA00022989"/>
    </source>
</evidence>
<evidence type="ECO:0000313" key="6">
    <source>
        <dbReference type="EMBL" id="OOF79823.1"/>
    </source>
</evidence>